<dbReference type="RefSeq" id="XP_058329192.1">
    <property type="nucleotide sequence ID" value="XM_058476302.1"/>
</dbReference>
<accession>A0A9W9NTA6</accession>
<feature type="compositionally biased region" description="Acidic residues" evidence="1">
    <location>
        <begin position="426"/>
        <end position="435"/>
    </location>
</feature>
<name>A0A9W9NTA6_9EURO</name>
<evidence type="ECO:0000313" key="3">
    <source>
        <dbReference type="Proteomes" id="UP001150941"/>
    </source>
</evidence>
<feature type="compositionally biased region" description="Polar residues" evidence="1">
    <location>
        <begin position="349"/>
        <end position="362"/>
    </location>
</feature>
<dbReference type="EMBL" id="JAPQKS010000005">
    <property type="protein sequence ID" value="KAJ5225781.1"/>
    <property type="molecule type" value="Genomic_DNA"/>
</dbReference>
<feature type="compositionally biased region" description="Low complexity" evidence="1">
    <location>
        <begin position="669"/>
        <end position="691"/>
    </location>
</feature>
<feature type="compositionally biased region" description="Basic and acidic residues" evidence="1">
    <location>
        <begin position="547"/>
        <end position="556"/>
    </location>
</feature>
<reference evidence="2" key="1">
    <citation type="submission" date="2022-11" db="EMBL/GenBank/DDBJ databases">
        <authorList>
            <person name="Petersen C."/>
        </authorList>
    </citation>
    <scope>NUCLEOTIDE SEQUENCE</scope>
    <source>
        <strain evidence="2">IBT 19713</strain>
    </source>
</reference>
<evidence type="ECO:0000256" key="1">
    <source>
        <dbReference type="SAM" id="MobiDB-lite"/>
    </source>
</evidence>
<feature type="region of interest" description="Disordered" evidence="1">
    <location>
        <begin position="1"/>
        <end position="108"/>
    </location>
</feature>
<feature type="compositionally biased region" description="Polar residues" evidence="1">
    <location>
        <begin position="81"/>
        <end position="100"/>
    </location>
</feature>
<feature type="region of interest" description="Disordered" evidence="1">
    <location>
        <begin position="425"/>
        <end position="447"/>
    </location>
</feature>
<dbReference type="GeneID" id="83203605"/>
<feature type="compositionally biased region" description="Polar residues" evidence="1">
    <location>
        <begin position="652"/>
        <end position="666"/>
    </location>
</feature>
<sequence>MASRNRSPMHIPIRTSSRANHLAPANGMETQANSESNYLDRNTSKAQRILGTDFPIPSNSHSQRSQSSSRWEKPRSRRSSVRTPDSSRQPPNTMSATPLSTDRIAPPQSLRVRASSPLLGQEYTSQDAAPPVPRLSTKKLQHSGSSSALFSYFCSKEKKDAPQIYTNYSEKANHSKRITTSSPERMGENYAHPALICLFFFQNHGITPQILLFSPPQRMTSSPSPVSTVVPDLPGIDHPRFEPPLFDHANVSTSRRLGEHLPTHTPAVQNDLPKIADRSDLISIPESKSGEWSGAPFERTVGTSEIDIALDRYAGCRSIISRSSTYTISREHLQEPQPPPDPRSHTSRELTPSYQPSNHQYKSSFSTEANHITDAPASSWRGKNRSNSQGAKSGLSGKSGMTRKSSKSTLQNKDLQNTSVLCLSSSDDESEEDLDTPTAELPTFDKSRDYRDSVATYGEEPEVYTAATALAGTSHLLKMNLENLTSMRGESRRTTRQQHTRTHSSNPSTSTTRTGSTSRRINKSPRTSAIPAILQPPDRPAQKPARTAKESRDINRRSRVIAVTRQEQDLLEAMRQRQGKITPSIFNYNPNTESDHASVLSGPCRDSFCGSDTSFLRLSAALPPSARMDQGAHLLDKDGTSWQSSSSDSEQKTGNSVASSQYSIHYSDSIPSPATSAASPITPTLPLHPATSRPPPPAIPDDQKRHSRRRTDSSDAIMLTENGDETQAKQGIPIWPVDLEWNRDHGNLAAVH</sequence>
<feature type="compositionally biased region" description="Low complexity" evidence="1">
    <location>
        <begin position="58"/>
        <end position="69"/>
    </location>
</feature>
<feature type="region of interest" description="Disordered" evidence="1">
    <location>
        <begin position="375"/>
        <end position="413"/>
    </location>
</feature>
<feature type="region of interest" description="Disordered" evidence="1">
    <location>
        <begin position="484"/>
        <end position="559"/>
    </location>
</feature>
<feature type="compositionally biased region" description="Low complexity" evidence="1">
    <location>
        <begin position="503"/>
        <end position="519"/>
    </location>
</feature>
<feature type="compositionally biased region" description="Polar residues" evidence="1">
    <location>
        <begin position="28"/>
        <end position="46"/>
    </location>
</feature>
<dbReference type="Proteomes" id="UP001150941">
    <property type="component" value="Unassembled WGS sequence"/>
</dbReference>
<keyword evidence="3" id="KW-1185">Reference proteome</keyword>
<evidence type="ECO:0000313" key="2">
    <source>
        <dbReference type="EMBL" id="KAJ5225781.1"/>
    </source>
</evidence>
<reference evidence="2" key="2">
    <citation type="journal article" date="2023" name="IMA Fungus">
        <title>Comparative genomic study of the Penicillium genus elucidates a diverse pangenome and 15 lateral gene transfer events.</title>
        <authorList>
            <person name="Petersen C."/>
            <person name="Sorensen T."/>
            <person name="Nielsen M.R."/>
            <person name="Sondergaard T.E."/>
            <person name="Sorensen J.L."/>
            <person name="Fitzpatrick D.A."/>
            <person name="Frisvad J.C."/>
            <person name="Nielsen K.L."/>
        </authorList>
    </citation>
    <scope>NUCLEOTIDE SEQUENCE</scope>
    <source>
        <strain evidence="2">IBT 19713</strain>
    </source>
</reference>
<feature type="region of interest" description="Disordered" evidence="1">
    <location>
        <begin position="120"/>
        <end position="140"/>
    </location>
</feature>
<comment type="caution">
    <text evidence="2">The sequence shown here is derived from an EMBL/GenBank/DDBJ whole genome shotgun (WGS) entry which is preliminary data.</text>
</comment>
<feature type="region of interest" description="Disordered" evidence="1">
    <location>
        <begin position="330"/>
        <end position="362"/>
    </location>
</feature>
<organism evidence="2 3">
    <name type="scientific">Penicillium chermesinum</name>
    <dbReference type="NCBI Taxonomy" id="63820"/>
    <lineage>
        <taxon>Eukaryota</taxon>
        <taxon>Fungi</taxon>
        <taxon>Dikarya</taxon>
        <taxon>Ascomycota</taxon>
        <taxon>Pezizomycotina</taxon>
        <taxon>Eurotiomycetes</taxon>
        <taxon>Eurotiomycetidae</taxon>
        <taxon>Eurotiales</taxon>
        <taxon>Aspergillaceae</taxon>
        <taxon>Penicillium</taxon>
    </lineage>
</organism>
<dbReference type="AlphaFoldDB" id="A0A9W9NTA6"/>
<proteinExistence type="predicted"/>
<feature type="region of interest" description="Disordered" evidence="1">
    <location>
        <begin position="636"/>
        <end position="724"/>
    </location>
</feature>
<gene>
    <name evidence="2" type="ORF">N7468_007006</name>
</gene>
<protein>
    <submittedName>
        <fullName evidence="2">Uncharacterized protein</fullName>
    </submittedName>
</protein>
<dbReference type="OrthoDB" id="5244050at2759"/>